<keyword evidence="5" id="KW-0963">Cytoplasm</keyword>
<dbReference type="InterPro" id="IPR039100">
    <property type="entry name" value="Sdo1/SBDS-like"/>
</dbReference>
<feature type="domain" description="Ribosome maturation protein SDO1/SBDS C-terminal" evidence="11">
    <location>
        <begin position="174"/>
        <end position="242"/>
    </location>
</feature>
<dbReference type="Gene3D" id="1.10.10.900">
    <property type="entry name" value="SBDS protein C-terminal domain, subdomain 1"/>
    <property type="match status" value="1"/>
</dbReference>
<evidence type="ECO:0000256" key="1">
    <source>
        <dbReference type="ARBA" id="ARBA00004123"/>
    </source>
</evidence>
<dbReference type="Pfam" id="PF01172">
    <property type="entry name" value="SBDS_N"/>
    <property type="match status" value="1"/>
</dbReference>
<dbReference type="GO" id="GO:0005634">
    <property type="term" value="C:nucleus"/>
    <property type="evidence" value="ECO:0007669"/>
    <property type="project" value="UniProtKB-SubCell"/>
</dbReference>
<feature type="non-terminal residue" evidence="12">
    <location>
        <position position="1"/>
    </location>
</feature>
<dbReference type="SUPFAM" id="SSF89895">
    <property type="entry name" value="FYSH domain"/>
    <property type="match status" value="1"/>
</dbReference>
<protein>
    <recommendedName>
        <fullName evidence="4">Ribosome maturation protein SBDS</fullName>
    </recommendedName>
</protein>
<dbReference type="InterPro" id="IPR018978">
    <property type="entry name" value="SDO1/SBDS_central"/>
</dbReference>
<dbReference type="InterPro" id="IPR019783">
    <property type="entry name" value="SDO1/SBDS_N"/>
</dbReference>
<proteinExistence type="inferred from homology"/>
<organism evidence="12 13">
    <name type="scientific">Mesorhabditis spiculigera</name>
    <dbReference type="NCBI Taxonomy" id="96644"/>
    <lineage>
        <taxon>Eukaryota</taxon>
        <taxon>Metazoa</taxon>
        <taxon>Ecdysozoa</taxon>
        <taxon>Nematoda</taxon>
        <taxon>Chromadorea</taxon>
        <taxon>Rhabditida</taxon>
        <taxon>Rhabditina</taxon>
        <taxon>Rhabditomorpha</taxon>
        <taxon>Rhabditoidea</taxon>
        <taxon>Rhabditidae</taxon>
        <taxon>Mesorhabditinae</taxon>
        <taxon>Mesorhabditis</taxon>
    </lineage>
</organism>
<comment type="caution">
    <text evidence="12">The sequence shown here is derived from an EMBL/GenBank/DDBJ whole genome shotgun (WGS) entry which is preliminary data.</text>
</comment>
<gene>
    <name evidence="12" type="ORF">MSPICULIGERA_LOCUS19746</name>
</gene>
<dbReference type="Gene3D" id="3.30.70.240">
    <property type="match status" value="1"/>
</dbReference>
<dbReference type="FunFam" id="3.30.1250.10:FF:000001">
    <property type="entry name" value="SBDS, ribosome maturation factor"/>
    <property type="match status" value="1"/>
</dbReference>
<dbReference type="Gene3D" id="3.30.1250.10">
    <property type="entry name" value="Ribosome maturation protein SBDS, N-terminal domain"/>
    <property type="match status" value="1"/>
</dbReference>
<dbReference type="InterPro" id="IPR018023">
    <property type="entry name" value="Ribosome_mat_SBDS_CS"/>
</dbReference>
<keyword evidence="7" id="KW-0539">Nucleus</keyword>
<keyword evidence="13" id="KW-1185">Reference proteome</keyword>
<evidence type="ECO:0000256" key="8">
    <source>
        <dbReference type="ARBA" id="ARBA00049708"/>
    </source>
</evidence>
<evidence type="ECO:0000259" key="11">
    <source>
        <dbReference type="Pfam" id="PF20268"/>
    </source>
</evidence>
<evidence type="ECO:0000256" key="3">
    <source>
        <dbReference type="ARBA" id="ARBA00007433"/>
    </source>
</evidence>
<dbReference type="GO" id="GO:0042256">
    <property type="term" value="P:cytosolic ribosome assembly"/>
    <property type="evidence" value="ECO:0007669"/>
    <property type="project" value="InterPro"/>
</dbReference>
<dbReference type="SUPFAM" id="SSF109728">
    <property type="entry name" value="Hypothetical protein AF0491, middle domain"/>
    <property type="match status" value="1"/>
</dbReference>
<dbReference type="InterPro" id="IPR036786">
    <property type="entry name" value="Ribosome_mat_SBDS_N_sf"/>
</dbReference>
<reference evidence="12" key="1">
    <citation type="submission" date="2023-06" db="EMBL/GenBank/DDBJ databases">
        <authorList>
            <person name="Delattre M."/>
        </authorList>
    </citation>
    <scope>NUCLEOTIDE SEQUENCE</scope>
    <source>
        <strain evidence="12">AF72</strain>
    </source>
</reference>
<comment type="subcellular location">
    <subcellularLocation>
        <location evidence="2">Cytoplasm</location>
    </subcellularLocation>
    <subcellularLocation>
        <location evidence="1">Nucleus</location>
    </subcellularLocation>
</comment>
<dbReference type="NCBIfam" id="TIGR00291">
    <property type="entry name" value="RNA_SBDS"/>
    <property type="match status" value="1"/>
</dbReference>
<evidence type="ECO:0000313" key="12">
    <source>
        <dbReference type="EMBL" id="CAJ0581589.1"/>
    </source>
</evidence>
<dbReference type="InterPro" id="IPR002140">
    <property type="entry name" value="Sdo1/SBDS"/>
</dbReference>
<name>A0AA36D874_9BILA</name>
<dbReference type="Pfam" id="PF09377">
    <property type="entry name" value="SBDS_domain_II"/>
    <property type="match status" value="1"/>
</dbReference>
<comment type="similarity">
    <text evidence="3">Belongs to the SDO1/SBDS family.</text>
</comment>
<dbReference type="InterPro" id="IPR037188">
    <property type="entry name" value="Sdo1/SBDS_central_sf"/>
</dbReference>
<dbReference type="Pfam" id="PF20268">
    <property type="entry name" value="SBDS_C"/>
    <property type="match status" value="1"/>
</dbReference>
<evidence type="ECO:0000256" key="4">
    <source>
        <dbReference type="ARBA" id="ARBA00014814"/>
    </source>
</evidence>
<dbReference type="Proteomes" id="UP001177023">
    <property type="component" value="Unassembled WGS sequence"/>
</dbReference>
<dbReference type="PROSITE" id="PS01267">
    <property type="entry name" value="UPF0023"/>
    <property type="match status" value="1"/>
</dbReference>
<evidence type="ECO:0000259" key="10">
    <source>
        <dbReference type="Pfam" id="PF09377"/>
    </source>
</evidence>
<dbReference type="GO" id="GO:0005737">
    <property type="term" value="C:cytoplasm"/>
    <property type="evidence" value="ECO:0007669"/>
    <property type="project" value="UniProtKB-SubCell"/>
</dbReference>
<feature type="domain" description="Ribosome maturation protein SDO1/SBDS N-terminal" evidence="9">
    <location>
        <begin position="16"/>
        <end position="103"/>
    </location>
</feature>
<feature type="domain" description="Ribosome maturation protein SDO1/SBDS central" evidence="10">
    <location>
        <begin position="111"/>
        <end position="172"/>
    </location>
</feature>
<keyword evidence="6" id="KW-0690">Ribosome biogenesis</keyword>
<comment type="subunit">
    <text evidence="8">Associates with the 60S ribosomal subunit.</text>
</comment>
<evidence type="ECO:0000259" key="9">
    <source>
        <dbReference type="Pfam" id="PF01172"/>
    </source>
</evidence>
<dbReference type="PANTHER" id="PTHR10927">
    <property type="entry name" value="RIBOSOME MATURATION PROTEIN SBDS"/>
    <property type="match status" value="1"/>
</dbReference>
<evidence type="ECO:0000256" key="2">
    <source>
        <dbReference type="ARBA" id="ARBA00004496"/>
    </source>
</evidence>
<accession>A0AA36D874</accession>
<dbReference type="EMBL" id="CATQJA010002663">
    <property type="protein sequence ID" value="CAJ0581589.1"/>
    <property type="molecule type" value="Genomic_DNA"/>
</dbReference>
<evidence type="ECO:0000256" key="7">
    <source>
        <dbReference type="ARBA" id="ARBA00023242"/>
    </source>
</evidence>
<sequence>MSKNIKTPTNQKVLTNVAVVRMKKMGKRFEIACYKNKVLNWRNKSEKDIDEVLQTPSVFSNVSKGQMAKKDEIMAAFGTDNQLEVCRLILDKGELQISDKERQTTSDNSVKEVALLIANMVVDSETSRPVAPSTITKALTDIHFSLKANRSAKQQALEMIPKLQESLPIERAKMKLRVACPAKEGRALIGRMKPLFNEVEVENWDEQGLEMVGLIEPGAYRTIDEMLRKETKEAGRLEILSLKHVVDGELEIS</sequence>
<evidence type="ECO:0000256" key="6">
    <source>
        <dbReference type="ARBA" id="ARBA00022517"/>
    </source>
</evidence>
<evidence type="ECO:0000313" key="13">
    <source>
        <dbReference type="Proteomes" id="UP001177023"/>
    </source>
</evidence>
<dbReference type="AlphaFoldDB" id="A0AA36D874"/>
<evidence type="ECO:0000256" key="5">
    <source>
        <dbReference type="ARBA" id="ARBA00022490"/>
    </source>
</evidence>
<dbReference type="PANTHER" id="PTHR10927:SF1">
    <property type="entry name" value="RIBOSOME MATURATION PROTEIN SBDS"/>
    <property type="match status" value="1"/>
</dbReference>
<dbReference type="InterPro" id="IPR046928">
    <property type="entry name" value="SDO1/SBDS_C"/>
</dbReference>